<gene>
    <name evidence="1" type="ORF">LC0644_1041</name>
</gene>
<dbReference type="AlphaFoldDB" id="A0A0C9Q9C3"/>
<dbReference type="RefSeq" id="WP_045624803.1">
    <property type="nucleotide sequence ID" value="NZ_BAYM01000080.1"/>
</dbReference>
<evidence type="ECO:0000313" key="1">
    <source>
        <dbReference type="EMBL" id="GAN36452.1"/>
    </source>
</evidence>
<protein>
    <submittedName>
        <fullName evidence="1">Uncharacterized protein</fullName>
    </submittedName>
</protein>
<dbReference type="Proteomes" id="UP000032552">
    <property type="component" value="Unassembled WGS sequence"/>
</dbReference>
<organism evidence="1 2">
    <name type="scientific">Lacticaseibacillus paracasei NRIC 0644</name>
    <dbReference type="NCBI Taxonomy" id="1435038"/>
    <lineage>
        <taxon>Bacteria</taxon>
        <taxon>Bacillati</taxon>
        <taxon>Bacillota</taxon>
        <taxon>Bacilli</taxon>
        <taxon>Lactobacillales</taxon>
        <taxon>Lactobacillaceae</taxon>
        <taxon>Lacticaseibacillus</taxon>
    </lineage>
</organism>
<evidence type="ECO:0000313" key="2">
    <source>
        <dbReference type="Proteomes" id="UP000032552"/>
    </source>
</evidence>
<name>A0A0C9Q9C3_LACPA</name>
<reference evidence="2" key="1">
    <citation type="submission" date="2014-05" db="EMBL/GenBank/DDBJ databases">
        <title>Whole genome sequencing of Lactobacillus casei NRIC0644.</title>
        <authorList>
            <person name="Atarashi H."/>
            <person name="Yoshida Y."/>
            <person name="Fujimura S."/>
            <person name="Tanaka N."/>
            <person name="Shiwa Y."/>
            <person name="Yoshikawa H."/>
            <person name="Okada S."/>
            <person name="Nakagawa J."/>
        </authorList>
    </citation>
    <scope>NUCLEOTIDE SEQUENCE [LARGE SCALE GENOMIC DNA]</scope>
    <source>
        <strain evidence="2">NRIC0644</strain>
    </source>
</reference>
<sequence>MALDYVIYVQAESIYKDLVSRRTAKASELALAAADNDSDAQGLGTEWLLLDELIKKIEEDEKKAADAATSPTDQNMKGK</sequence>
<comment type="caution">
    <text evidence="1">The sequence shown here is derived from an EMBL/GenBank/DDBJ whole genome shotgun (WGS) entry which is preliminary data.</text>
</comment>
<accession>A0A0C9Q9C3</accession>
<proteinExistence type="predicted"/>
<dbReference type="EMBL" id="BAYM01000080">
    <property type="protein sequence ID" value="GAN36452.1"/>
    <property type="molecule type" value="Genomic_DNA"/>
</dbReference>